<dbReference type="EMBL" id="BNJQ01000032">
    <property type="protein sequence ID" value="GHP10920.1"/>
    <property type="molecule type" value="Genomic_DNA"/>
</dbReference>
<feature type="repeat" description="WD" evidence="5">
    <location>
        <begin position="412"/>
        <end position="445"/>
    </location>
</feature>
<dbReference type="InterPro" id="IPR036322">
    <property type="entry name" value="WD40_repeat_dom_sf"/>
</dbReference>
<dbReference type="PANTHER" id="PTHR19865:SF0">
    <property type="entry name" value="U3 SMALL NUCLEOLAR RNA-INTERACTING PROTEIN 2"/>
    <property type="match status" value="1"/>
</dbReference>
<dbReference type="Gene3D" id="2.130.10.10">
    <property type="entry name" value="YVTN repeat-like/Quinoprotein amine dehydrogenase"/>
    <property type="match status" value="1"/>
</dbReference>
<feature type="repeat" description="WD" evidence="5">
    <location>
        <begin position="262"/>
        <end position="303"/>
    </location>
</feature>
<evidence type="ECO:0000256" key="5">
    <source>
        <dbReference type="PROSITE-ProRule" id="PRU00221"/>
    </source>
</evidence>
<dbReference type="PANTHER" id="PTHR19865">
    <property type="entry name" value="U3 SMALL NUCLEOLAR RNA INTERACTING PROTEIN 2"/>
    <property type="match status" value="1"/>
</dbReference>
<name>A0A830HYL4_9CHLO</name>
<keyword evidence="2 5" id="KW-0853">WD repeat</keyword>
<keyword evidence="3" id="KW-0677">Repeat</keyword>
<dbReference type="InterPro" id="IPR039241">
    <property type="entry name" value="Rrp9-like"/>
</dbReference>
<dbReference type="Proteomes" id="UP000660262">
    <property type="component" value="Unassembled WGS sequence"/>
</dbReference>
<reference evidence="7" key="1">
    <citation type="submission" date="2020-10" db="EMBL/GenBank/DDBJ databases">
        <title>Unveiling of a novel bifunctional photoreceptor, Dualchrome1, isolated from a cosmopolitan green alga.</title>
        <authorList>
            <person name="Suzuki S."/>
            <person name="Kawachi M."/>
        </authorList>
    </citation>
    <scope>NUCLEOTIDE SEQUENCE</scope>
    <source>
        <strain evidence="7">NIES 2893</strain>
    </source>
</reference>
<gene>
    <name evidence="7" type="ORF">PPROV_000965000</name>
</gene>
<keyword evidence="8" id="KW-1185">Reference proteome</keyword>
<evidence type="ECO:0000256" key="4">
    <source>
        <dbReference type="ARBA" id="ARBA00023242"/>
    </source>
</evidence>
<feature type="compositionally biased region" description="Acidic residues" evidence="6">
    <location>
        <begin position="68"/>
        <end position="78"/>
    </location>
</feature>
<dbReference type="InterPro" id="IPR015943">
    <property type="entry name" value="WD40/YVTN_repeat-like_dom_sf"/>
</dbReference>
<dbReference type="PROSITE" id="PS50082">
    <property type="entry name" value="WD_REPEATS_2"/>
    <property type="match status" value="3"/>
</dbReference>
<comment type="subcellular location">
    <subcellularLocation>
        <location evidence="1">Nucleus</location>
    </subcellularLocation>
</comment>
<accession>A0A830HYL4</accession>
<dbReference type="InterPro" id="IPR020472">
    <property type="entry name" value="WD40_PAC1"/>
</dbReference>
<evidence type="ECO:0000313" key="8">
    <source>
        <dbReference type="Proteomes" id="UP000660262"/>
    </source>
</evidence>
<dbReference type="SUPFAM" id="SSF50978">
    <property type="entry name" value="WD40 repeat-like"/>
    <property type="match status" value="1"/>
</dbReference>
<protein>
    <submittedName>
        <fullName evidence="7">Uncharacterized protein</fullName>
    </submittedName>
</protein>
<dbReference type="GO" id="GO:0034511">
    <property type="term" value="F:U3 snoRNA binding"/>
    <property type="evidence" value="ECO:0007669"/>
    <property type="project" value="InterPro"/>
</dbReference>
<dbReference type="OrthoDB" id="189968at2759"/>
<evidence type="ECO:0000256" key="6">
    <source>
        <dbReference type="SAM" id="MobiDB-lite"/>
    </source>
</evidence>
<evidence type="ECO:0000256" key="3">
    <source>
        <dbReference type="ARBA" id="ARBA00022737"/>
    </source>
</evidence>
<dbReference type="PROSITE" id="PS50294">
    <property type="entry name" value="WD_REPEATS_REGION"/>
    <property type="match status" value="2"/>
</dbReference>
<dbReference type="SMART" id="SM00320">
    <property type="entry name" value="WD40"/>
    <property type="match status" value="6"/>
</dbReference>
<dbReference type="AlphaFoldDB" id="A0A830HYL4"/>
<proteinExistence type="predicted"/>
<feature type="repeat" description="WD" evidence="5">
    <location>
        <begin position="220"/>
        <end position="261"/>
    </location>
</feature>
<evidence type="ECO:0000313" key="7">
    <source>
        <dbReference type="EMBL" id="GHP10920.1"/>
    </source>
</evidence>
<dbReference type="Pfam" id="PF00400">
    <property type="entry name" value="WD40"/>
    <property type="match status" value="6"/>
</dbReference>
<feature type="region of interest" description="Disordered" evidence="6">
    <location>
        <begin position="1"/>
        <end position="80"/>
    </location>
</feature>
<keyword evidence="4" id="KW-0539">Nucleus</keyword>
<dbReference type="GO" id="GO:0032040">
    <property type="term" value="C:small-subunit processome"/>
    <property type="evidence" value="ECO:0007669"/>
    <property type="project" value="TreeGrafter"/>
</dbReference>
<evidence type="ECO:0000256" key="1">
    <source>
        <dbReference type="ARBA" id="ARBA00004123"/>
    </source>
</evidence>
<organism evidence="7 8">
    <name type="scientific">Pycnococcus provasolii</name>
    <dbReference type="NCBI Taxonomy" id="41880"/>
    <lineage>
        <taxon>Eukaryota</taxon>
        <taxon>Viridiplantae</taxon>
        <taxon>Chlorophyta</taxon>
        <taxon>Pseudoscourfieldiophyceae</taxon>
        <taxon>Pseudoscourfieldiales</taxon>
        <taxon>Pycnococcaceae</taxon>
        <taxon>Pycnococcus</taxon>
    </lineage>
</organism>
<dbReference type="InterPro" id="IPR001680">
    <property type="entry name" value="WD40_rpt"/>
</dbReference>
<dbReference type="PRINTS" id="PR00320">
    <property type="entry name" value="GPROTEINBRPT"/>
</dbReference>
<sequence>MATARSTRATNAKRARSAQADLEATPGQRRLSRRRFDDDNNGEGAARAGELWDAETEGGGGKRGVDDGGGEDFDDDESAKETVAEARLRMAKQYLAEVQAELATAAGGAAAEAATGEDARELARRLHDDALEARGYATRRVAADVSRRLGSTAMQPLRTAAPHHLSVTALSLSPNDEHACFSCAKDGSVARTDLETGSFDVLVTYASLVASAQPTQRGPLHGRGRDASALAIHPSGNLLAFAGGDHVVRLWDARGGTVVASMTGHRGRVTGVAFAEDGLNVYSCSADRTVKQWSTSQRSYVDTLYGHTSDVLCIDGCGAGAGVGRVVTGGMDGTTRLWKVAEEKQLILRSQGPSVQSRSVDAISSLSSSEWVTGSDDGTLTLWTSTKKKGQRVDMAHEVITPQQPALFGGDAGSASAWVQSVTACPGADLVASGAGDGKVRLWRVGDAGDTLSAEHGGGSGGVAKSKHLVAIPALASVNGFANALAITRDATRLVCGIGQEPRLGRWGRINDASNGVAVYNL</sequence>
<feature type="compositionally biased region" description="Polar residues" evidence="6">
    <location>
        <begin position="1"/>
        <end position="10"/>
    </location>
</feature>
<comment type="caution">
    <text evidence="7">The sequence shown here is derived from an EMBL/GenBank/DDBJ whole genome shotgun (WGS) entry which is preliminary data.</text>
</comment>
<evidence type="ECO:0000256" key="2">
    <source>
        <dbReference type="ARBA" id="ARBA00022574"/>
    </source>
</evidence>